<dbReference type="PANTHER" id="PTHR43194">
    <property type="entry name" value="HYDROLASE ALPHA/BETA FOLD FAMILY"/>
    <property type="match status" value="1"/>
</dbReference>
<keyword evidence="4" id="KW-1185">Reference proteome</keyword>
<dbReference type="InterPro" id="IPR050228">
    <property type="entry name" value="Carboxylesterase_BioH"/>
</dbReference>
<dbReference type="RefSeq" id="WP_108996887.1">
    <property type="nucleotide sequence ID" value="NZ_QEEX01000001.1"/>
</dbReference>
<feature type="domain" description="AB hydrolase-1" evidence="2">
    <location>
        <begin position="41"/>
        <end position="252"/>
    </location>
</feature>
<evidence type="ECO:0000313" key="3">
    <source>
        <dbReference type="EMBL" id="PWB96822.1"/>
    </source>
</evidence>
<evidence type="ECO:0000259" key="2">
    <source>
        <dbReference type="Pfam" id="PF12697"/>
    </source>
</evidence>
<dbReference type="AlphaFoldDB" id="A0A2U1SYZ3"/>
<proteinExistence type="predicted"/>
<evidence type="ECO:0000313" key="4">
    <source>
        <dbReference type="Proteomes" id="UP000244978"/>
    </source>
</evidence>
<dbReference type="Pfam" id="PF12697">
    <property type="entry name" value="Abhydrolase_6"/>
    <property type="match status" value="1"/>
</dbReference>
<gene>
    <name evidence="3" type="ORF">DF220_02475</name>
</gene>
<dbReference type="SUPFAM" id="SSF53474">
    <property type="entry name" value="alpha/beta-Hydrolases"/>
    <property type="match status" value="2"/>
</dbReference>
<dbReference type="InterPro" id="IPR000073">
    <property type="entry name" value="AB_hydrolase_1"/>
</dbReference>
<reference evidence="4" key="1">
    <citation type="submission" date="2018-04" db="EMBL/GenBank/DDBJ databases">
        <authorList>
            <person name="Liu S."/>
            <person name="Wang Z."/>
            <person name="Li J."/>
        </authorList>
    </citation>
    <scope>NUCLEOTIDE SEQUENCE [LARGE SCALE GENOMIC DNA]</scope>
    <source>
        <strain evidence="4">S1194</strain>
    </source>
</reference>
<dbReference type="InterPro" id="IPR029058">
    <property type="entry name" value="AB_hydrolase_fold"/>
</dbReference>
<name>A0A2U1SYZ3_9MICO</name>
<evidence type="ECO:0000256" key="1">
    <source>
        <dbReference type="SAM" id="MobiDB-lite"/>
    </source>
</evidence>
<feature type="region of interest" description="Disordered" evidence="1">
    <location>
        <begin position="497"/>
        <end position="517"/>
    </location>
</feature>
<dbReference type="Proteomes" id="UP000244978">
    <property type="component" value="Unassembled WGS sequence"/>
</dbReference>
<dbReference type="GO" id="GO:0003824">
    <property type="term" value="F:catalytic activity"/>
    <property type="evidence" value="ECO:0007669"/>
    <property type="project" value="UniProtKB-ARBA"/>
</dbReference>
<protein>
    <recommendedName>
        <fullName evidence="2">AB hydrolase-1 domain-containing protein</fullName>
    </recommendedName>
</protein>
<dbReference type="EMBL" id="QEEX01000001">
    <property type="protein sequence ID" value="PWB96822.1"/>
    <property type="molecule type" value="Genomic_DNA"/>
</dbReference>
<sequence length="517" mass="56240">MHLPRIRLTVTAEQVGDPDRAQSDVEVDVFSMAPHPAATEFVLLHGIGMSHRSLARLQEQLAANGTVHSIDLPGFGATPRPEQPLSVEDHARVLGATLDALDVRHCVVVGHSMGAQFAIELARQRPDLVDRLVLIGPVVDPQRSTVLQQSAALAADTLLEPPVANALVLSDYLRCGPRWYLQTLPSMMRYPTLERVREVSCPVLVIRGEKDPVAREGFSRQLANAAPNGSLLQMPGHAHIVQHSAPRSVAAAIARFAEGVPAAGSRLPERSAKPGALTRWLWWVRDYAYAGWWQVRSVLPGSPPESFADGPRRPIVVVPGVYETWRFLQPLISRLHEAGHPVHVIPTLHHNRRPVEDTARLVSSYLLENDLSDVVIVAHSKGGLIGKAVMLDPAVSERVSGMVAVSTPFSGSRYALWMLAPSLRAFSPYAPTTLRLAREHKVNSRIRSIFGIFDPHIPEGSYLPGADNVRLSIGGHFRILADERTVQLVLDAAARGVGTPASPRKESPAKGSIIPIG</sequence>
<dbReference type="PRINTS" id="PR00111">
    <property type="entry name" value="ABHYDROLASE"/>
</dbReference>
<accession>A0A2U1SYZ3</accession>
<dbReference type="Gene3D" id="3.40.50.1820">
    <property type="entry name" value="alpha/beta hydrolase"/>
    <property type="match status" value="2"/>
</dbReference>
<comment type="caution">
    <text evidence="3">The sequence shown here is derived from an EMBL/GenBank/DDBJ whole genome shotgun (WGS) entry which is preliminary data.</text>
</comment>
<dbReference type="PANTHER" id="PTHR43194:SF5">
    <property type="entry name" value="PIMELOYL-[ACYL-CARRIER PROTEIN] METHYL ESTER ESTERASE"/>
    <property type="match status" value="1"/>
</dbReference>
<organism evidence="3 4">
    <name type="scientific">Homoserinimonas hongtaonis</name>
    <dbReference type="NCBI Taxonomy" id="2079791"/>
    <lineage>
        <taxon>Bacteria</taxon>
        <taxon>Bacillati</taxon>
        <taxon>Actinomycetota</taxon>
        <taxon>Actinomycetes</taxon>
        <taxon>Micrococcales</taxon>
        <taxon>Microbacteriaceae</taxon>
        <taxon>Homoserinimonas</taxon>
    </lineage>
</organism>